<name>A0ABS8PB77_9PSEU</name>
<dbReference type="EMBL" id="JAJNDB010000003">
    <property type="protein sequence ID" value="MCD2194765.1"/>
    <property type="molecule type" value="Genomic_DNA"/>
</dbReference>
<dbReference type="Pfam" id="PF06496">
    <property type="entry name" value="DUF1097"/>
    <property type="match status" value="1"/>
</dbReference>
<evidence type="ECO:0000313" key="3">
    <source>
        <dbReference type="EMBL" id="MCD2194765.1"/>
    </source>
</evidence>
<feature type="transmembrane region" description="Helical" evidence="2">
    <location>
        <begin position="12"/>
        <end position="39"/>
    </location>
</feature>
<dbReference type="RefSeq" id="WP_230735170.1">
    <property type="nucleotide sequence ID" value="NZ_JAJNDB010000003.1"/>
</dbReference>
<feature type="transmembrane region" description="Helical" evidence="2">
    <location>
        <begin position="137"/>
        <end position="157"/>
    </location>
</feature>
<keyword evidence="2" id="KW-0812">Transmembrane</keyword>
<keyword evidence="4" id="KW-1185">Reference proteome</keyword>
<evidence type="ECO:0000313" key="4">
    <source>
        <dbReference type="Proteomes" id="UP001199469"/>
    </source>
</evidence>
<feature type="transmembrane region" description="Helical" evidence="2">
    <location>
        <begin position="51"/>
        <end position="71"/>
    </location>
</feature>
<accession>A0ABS8PB77</accession>
<feature type="transmembrane region" description="Helical" evidence="2">
    <location>
        <begin position="83"/>
        <end position="102"/>
    </location>
</feature>
<evidence type="ECO:0000256" key="1">
    <source>
        <dbReference type="SAM" id="MobiDB-lite"/>
    </source>
</evidence>
<evidence type="ECO:0000256" key="2">
    <source>
        <dbReference type="SAM" id="Phobius"/>
    </source>
</evidence>
<feature type="transmembrane region" description="Helical" evidence="2">
    <location>
        <begin position="109"/>
        <end position="131"/>
    </location>
</feature>
<keyword evidence="2" id="KW-1133">Transmembrane helix</keyword>
<protein>
    <submittedName>
        <fullName evidence="3">DUF1097 domain-containing protein</fullName>
    </submittedName>
</protein>
<gene>
    <name evidence="3" type="ORF">LQ327_15440</name>
</gene>
<reference evidence="3 4" key="1">
    <citation type="submission" date="2021-11" db="EMBL/GenBank/DDBJ databases">
        <title>Draft genome sequence of Actinomycetospora sp. SF1 isolated from the rhizosphere soil.</title>
        <authorList>
            <person name="Duangmal K."/>
            <person name="Chantavorakit T."/>
        </authorList>
    </citation>
    <scope>NUCLEOTIDE SEQUENCE [LARGE SCALE GENOMIC DNA]</scope>
    <source>
        <strain evidence="3 4">TBRC 5722</strain>
    </source>
</reference>
<sequence length="192" mass="19696">MRLRLPNEIVSSILAATTAFIGGNALNLPVWGIFIGWAATFLAGGPTRATLVKLWPTMAAGSTFALVIVLLDTALKPGSGQLAQDAVLAVIILVVNTALMYAGRTRALALIPGMFLGFASYFATMFGGFGFAPSNPWAAWVSVLAMNALGPVFALVAHAIATRSAPATDTGAAAHDAVPRPAPSSGDPAPQH</sequence>
<comment type="caution">
    <text evidence="3">The sequence shown here is derived from an EMBL/GenBank/DDBJ whole genome shotgun (WGS) entry which is preliminary data.</text>
</comment>
<dbReference type="InterPro" id="IPR009476">
    <property type="entry name" value="DUF1097"/>
</dbReference>
<proteinExistence type="predicted"/>
<dbReference type="Proteomes" id="UP001199469">
    <property type="component" value="Unassembled WGS sequence"/>
</dbReference>
<organism evidence="3 4">
    <name type="scientific">Actinomycetospora endophytica</name>
    <dbReference type="NCBI Taxonomy" id="2291215"/>
    <lineage>
        <taxon>Bacteria</taxon>
        <taxon>Bacillati</taxon>
        <taxon>Actinomycetota</taxon>
        <taxon>Actinomycetes</taxon>
        <taxon>Pseudonocardiales</taxon>
        <taxon>Pseudonocardiaceae</taxon>
        <taxon>Actinomycetospora</taxon>
    </lineage>
</organism>
<keyword evidence="2" id="KW-0472">Membrane</keyword>
<feature type="region of interest" description="Disordered" evidence="1">
    <location>
        <begin position="170"/>
        <end position="192"/>
    </location>
</feature>